<evidence type="ECO:0000256" key="1">
    <source>
        <dbReference type="SAM" id="MobiDB-lite"/>
    </source>
</evidence>
<dbReference type="InterPro" id="IPR052189">
    <property type="entry name" value="L-asp_N-monooxygenase_NS-form"/>
</dbReference>
<name>A8M7G9_SALAI</name>
<dbReference type="PANTHER" id="PTHR40254:SF1">
    <property type="entry name" value="BLR0577 PROTEIN"/>
    <property type="match status" value="1"/>
</dbReference>
<accession>A8M7G9</accession>
<dbReference type="AlphaFoldDB" id="A8M7G9"/>
<dbReference type="InterPro" id="IPR038732">
    <property type="entry name" value="HpyO/CreE_NAD-binding"/>
</dbReference>
<dbReference type="PANTHER" id="PTHR40254">
    <property type="entry name" value="BLR0577 PROTEIN"/>
    <property type="match status" value="1"/>
</dbReference>
<dbReference type="Pfam" id="PF13454">
    <property type="entry name" value="NAD_binding_9"/>
    <property type="match status" value="1"/>
</dbReference>
<reference evidence="3" key="1">
    <citation type="submission" date="2007-10" db="EMBL/GenBank/DDBJ databases">
        <title>Complete sequence of Salinispora arenicola CNS-205.</title>
        <authorList>
            <consortium name="US DOE Joint Genome Institute"/>
            <person name="Copeland A."/>
            <person name="Lucas S."/>
            <person name="Lapidus A."/>
            <person name="Barry K."/>
            <person name="Glavina del Rio T."/>
            <person name="Dalin E."/>
            <person name="Tice H."/>
            <person name="Pitluck S."/>
            <person name="Foster B."/>
            <person name="Schmutz J."/>
            <person name="Larimer F."/>
            <person name="Land M."/>
            <person name="Hauser L."/>
            <person name="Kyrpides N."/>
            <person name="Ivanova N."/>
            <person name="Jensen P.R."/>
            <person name="Moore B.S."/>
            <person name="Penn K."/>
            <person name="Jenkins C."/>
            <person name="Udwary D."/>
            <person name="Xiang L."/>
            <person name="Gontang E."/>
            <person name="Richardson P."/>
        </authorList>
    </citation>
    <scope>NUCLEOTIDE SEQUENCE [LARGE SCALE GENOMIC DNA]</scope>
    <source>
        <strain evidence="3">CNS-205</strain>
    </source>
</reference>
<dbReference type="HOGENOM" id="CLU_016297_0_0_11"/>
<feature type="compositionally biased region" description="Basic and acidic residues" evidence="1">
    <location>
        <begin position="88"/>
        <end position="101"/>
    </location>
</feature>
<dbReference type="eggNOG" id="COG4529">
    <property type="taxonomic scope" value="Bacteria"/>
</dbReference>
<proteinExistence type="predicted"/>
<gene>
    <name evidence="3" type="ordered locus">Sare_3018</name>
</gene>
<organism evidence="3">
    <name type="scientific">Salinispora arenicola (strain CNS-205)</name>
    <dbReference type="NCBI Taxonomy" id="391037"/>
    <lineage>
        <taxon>Bacteria</taxon>
        <taxon>Bacillati</taxon>
        <taxon>Actinomycetota</taxon>
        <taxon>Actinomycetes</taxon>
        <taxon>Micromonosporales</taxon>
        <taxon>Micromonosporaceae</taxon>
        <taxon>Salinispora</taxon>
    </lineage>
</organism>
<sequence length="603" mass="66291">MICLVGAGPRGLAVLERLCANHAGENELVIHVVDPFPPGSGRIWREQQSPQLLMNTVSSQVSQFTDESIDCSGPIRPGPSLHGWLQSHDSDADQGRRGPDDYPSRRLYGRYLRWVFDRVVADAPDTVRVVVHRATAVALEDADNGQCVTLDDGNRLAGMDAVVLSLGHSDTELTGKERQLAGFAERHGLRYFPPANPADLDFDKIDAGEAVGVRGLGLAFFDVLALVMEGRGGRFVPSDKGLRYRPSGREPTLYAGAHHGIPDYARGRNQKGVAGKHRPRFLTADAAHRIRENPEATFRRDVWPLLDAEVRTVYYQALVAQRGGSSAASNFLKDYLSEPDDPGTLRRHGLTASDEWSWERLGQPWRPHEFSDHATFNQWLLGHLREDIGHAEVGNVDDPVKAALDVIRDLHKEIRLAIDRSGVIGSSYRDEVIHWFTPLSTLFSAGPPPLRVEQMAALIECGLLQVVGPEPQVRTDPTGACFLIGSATIPGKQIRTTSLIEARIPKPDLKHSANPLLCFLVETGQCRPYHIPDPDGAYESGGLDVTPRPYRLIDAAGVPHSRRFAYGPPTESVFWFLNETIRPGIGSMILEDADAISRAALTC</sequence>
<protein>
    <recommendedName>
        <fullName evidence="2">FAD-dependent urate hydroxylase HpyO/Asp monooxygenase CreE-like FAD/NAD(P)-binding domain-containing protein</fullName>
    </recommendedName>
</protein>
<dbReference type="OrthoDB" id="3653265at2"/>
<dbReference type="EMBL" id="CP000850">
    <property type="protein sequence ID" value="ABV98842.1"/>
    <property type="molecule type" value="Genomic_DNA"/>
</dbReference>
<dbReference type="SUPFAM" id="SSF51905">
    <property type="entry name" value="FAD/NAD(P)-binding domain"/>
    <property type="match status" value="1"/>
</dbReference>
<dbReference type="InterPro" id="IPR036188">
    <property type="entry name" value="FAD/NAD-bd_sf"/>
</dbReference>
<evidence type="ECO:0000313" key="3">
    <source>
        <dbReference type="EMBL" id="ABV98842.1"/>
    </source>
</evidence>
<feature type="domain" description="FAD-dependent urate hydroxylase HpyO/Asp monooxygenase CreE-like FAD/NAD(P)-binding" evidence="2">
    <location>
        <begin position="4"/>
        <end position="168"/>
    </location>
</feature>
<feature type="region of interest" description="Disordered" evidence="1">
    <location>
        <begin position="80"/>
        <end position="101"/>
    </location>
</feature>
<evidence type="ECO:0000259" key="2">
    <source>
        <dbReference type="Pfam" id="PF13454"/>
    </source>
</evidence>
<dbReference type="KEGG" id="saq:Sare_3018"/>